<feature type="transmembrane region" description="Helical" evidence="1">
    <location>
        <begin position="20"/>
        <end position="45"/>
    </location>
</feature>
<keyword evidence="1" id="KW-1133">Transmembrane helix</keyword>
<organism evidence="2 3">
    <name type="scientific">Actinomadura fulvescens</name>
    <dbReference type="NCBI Taxonomy" id="46160"/>
    <lineage>
        <taxon>Bacteria</taxon>
        <taxon>Bacillati</taxon>
        <taxon>Actinomycetota</taxon>
        <taxon>Actinomycetes</taxon>
        <taxon>Streptosporangiales</taxon>
        <taxon>Thermomonosporaceae</taxon>
        <taxon>Actinomadura</taxon>
    </lineage>
</organism>
<sequence>MAENETETSTGEPEEGGWLAWFRGAYEAFITVAVGLVFFVAFAYAKGML</sequence>
<proteinExistence type="predicted"/>
<keyword evidence="1" id="KW-0812">Transmembrane</keyword>
<dbReference type="Proteomes" id="UP001501509">
    <property type="component" value="Unassembled WGS sequence"/>
</dbReference>
<evidence type="ECO:0000256" key="1">
    <source>
        <dbReference type="SAM" id="Phobius"/>
    </source>
</evidence>
<accession>A0ABP6C0X1</accession>
<keyword evidence="3" id="KW-1185">Reference proteome</keyword>
<dbReference type="RefSeq" id="WP_344541750.1">
    <property type="nucleotide sequence ID" value="NZ_BAAATD010000004.1"/>
</dbReference>
<protein>
    <submittedName>
        <fullName evidence="2">Uncharacterized protein</fullName>
    </submittedName>
</protein>
<comment type="caution">
    <text evidence="2">The sequence shown here is derived from an EMBL/GenBank/DDBJ whole genome shotgun (WGS) entry which is preliminary data.</text>
</comment>
<dbReference type="EMBL" id="BAAATD010000004">
    <property type="protein sequence ID" value="GAA2596802.1"/>
    <property type="molecule type" value="Genomic_DNA"/>
</dbReference>
<evidence type="ECO:0000313" key="3">
    <source>
        <dbReference type="Proteomes" id="UP001501509"/>
    </source>
</evidence>
<name>A0ABP6C0X1_9ACTN</name>
<gene>
    <name evidence="2" type="ORF">GCM10010411_32800</name>
</gene>
<keyword evidence="1" id="KW-0472">Membrane</keyword>
<reference evidence="3" key="1">
    <citation type="journal article" date="2019" name="Int. J. Syst. Evol. Microbiol.">
        <title>The Global Catalogue of Microorganisms (GCM) 10K type strain sequencing project: providing services to taxonomists for standard genome sequencing and annotation.</title>
        <authorList>
            <consortium name="The Broad Institute Genomics Platform"/>
            <consortium name="The Broad Institute Genome Sequencing Center for Infectious Disease"/>
            <person name="Wu L."/>
            <person name="Ma J."/>
        </authorList>
    </citation>
    <scope>NUCLEOTIDE SEQUENCE [LARGE SCALE GENOMIC DNA]</scope>
    <source>
        <strain evidence="3">JCM 6833</strain>
    </source>
</reference>
<evidence type="ECO:0000313" key="2">
    <source>
        <dbReference type="EMBL" id="GAA2596802.1"/>
    </source>
</evidence>